<reference evidence="4 5" key="1">
    <citation type="submission" date="2024-10" db="EMBL/GenBank/DDBJ databases">
        <title>Updated reference genomes for cyclostephanoid diatoms.</title>
        <authorList>
            <person name="Roberts W.R."/>
            <person name="Alverson A.J."/>
        </authorList>
    </citation>
    <scope>NUCLEOTIDE SEQUENCE [LARGE SCALE GENOMIC DNA]</scope>
    <source>
        <strain evidence="4 5">AJA228-03</strain>
    </source>
</reference>
<sequence length="3120" mass="342197">MSSFPPLHQQSRPPSLMAILNPPPSFALLLLPRLLLLTAPLEAEGVASSALLGGAYVPTTDVSHVASLSQLIGAISIEDAINGTDLYRRKSFTKEKGRWFSLEGIFNNPSNDAVDDVDVSQNARRYVDTSNNPVYGTYMHSLWMSPHGTGGQVHADPPTAPQQPRDQYQFLDASIDSYGGTIIEDMLTKPLGYNPKLTSESIRVIGMWMAFVQSLYDAVSLCARDFNADGDVSIIDVEDPDFVNPVDDAAAFWYGSHNPQNYAAEDDDDDDGSMYAWARIAKSNFANTTFDANDAITRGLLKLQTLLPECLGYRNVGLDADVDDRARRMRTIVDDVVRYATVPMVQNLIHHSARIALGVNDTAVSGIATDDVDAMTTNTDATAPMEGVTTVVVGGGGDDDASTTPLDDAVDWIILYGLSTIAPIRVCDVFAFDDLYGKLVYDAKEEVSVLDEDANYIESLEADVLYDVLDTLHSRLTCLGLSCDHVGSSKLLAGTPEITTCMDMPLNLHGEYQHDGPEDEYLRQLKIDIDVRAIGTLVEMDANDAAYDVYRWGRHMRRVGVNVETGRDVNDVVEDGVEVADVVALRDLANETWHASNSAAAAYASVANQDEDMYKKIMGLQQFDELEGVTPLQRRVIVESALVFMTARVHALNLMYEAVDDCRLDNVESTWDLSFAALSGWAEEVVERTDIGLVEDQFARGFFIMNLARFLCEKDGPCLNTSKSMIEELFLDEFRGGKEMLRVMGCEDAADFIRDIEKLILTVLVDAAAYYAKQLSEDATNADYLARGYGIATALVPLMQDLDPEAADIIDKNMGGFGSEAQPMVNGVEEVLFALSSYVAASGIDCELLTMQDLCGTTPSPNVTGVGNMPSPTPPFEDTFTPTMIIGGLDIPPVSCRYAEDGGLPLKSLMTDPPALFGGTYHPVSSIDHIVKLTETLEFIASSTTASDALFSYTDVGEDGISLQCLSSGIQKDYILRTNPLFVIEMYGLWDSELGDSDPDGYSNKLFDGNDVLFYGDTIVMDELNKKSGYDGNFTVETIQITNMWMAMITELYRAVQLCGEGKEALMYFDTKFNPVDFAAALWFGTAQDANSIDGRSLYEWTKRAGLAFANRNVVSVLITRQLSFLQAAFSKCADLYSEEESNQNRIAMKHMVDELTRMMIVPLVQNFIHHLAVEVGMRDRTHRSCALSLLEHSLLSLMIPRSLVHCASFTTKSGITNQATTDERNHMVLYALAVLPLLSVCDKSTTDELFTDLVIGTENAVTLNASTFLDHIGKLQAKYHCLGISCDMVGVHSDLDHWPECIIPTTANTAFAGYVPTTDESLEMLNIDVDISTILAFVVMEAYSAASDILRNGRNAKSKDGVNYITLKQITTDQEADASGIYQSFTVGYDGRNYLDVAPHAIEGEDAFSSASVLTRSAGASLAFATIDLHMVILLNIYEAVRVCSEGGGEYSVYWDKAVAAYVGSNEGQESGGSEVSGFLMFELAQDLCNLYGNCEDDGGSIINKNIMNLFNATNCELVSDAQGKIENLLRAIIVDLLAYYSKLADLNIEKNHCLMAHVAKSAVLPLMRRNIDNETVLAAANTIENNIWAQFGECQVLDVEAIYQSLNTYVQYKGIDCAWLGSSVCNRTSTTPNSLGYESNDGYTPSPENYTLFNGYYEPNADVTSIQALSSVVDSICSADSTDVARYSYSNDATAGLTIEAMSLDAKFVMPDELQFNQYIYALQDGVDVSDGSLLFDGKPATEYANTITSDALDASIILGCQSVKVLNVWMWIVHKLNSVIDECRSGTMNSGLVDEAAAFWEGGKLYAMAEELGPRFSHGQEGGMTFLNRKIVDRLKEARAIVSNNDSSCGDLNVHDLRRIVKEIVTYMTAVLVQSLIDYMIMDYSDNKNKLVELMAFATLPHIKTCGHEVMFDDLHKKLIKEFSDDAIYATIETLQSHYNCLGLSCDDVGSHNRAGDTSDSFAGTTKLPECFDVTMIAGYLPENATKTNMVARLDLDAVAIHQLASLEKFELAKRIYTEGHNYYDYDNTKVYNFVSLFNFTQSGTIDYTNFDVYRLYSDFYGPAFGHELITDLFDKTGRFENSTTSQRSLAVKVVISSFVSYIAALEALYEAASRCETEKTISIHAFDGAVALLIGSVEGQGSGGSLSGEGHMFYSIAKRNCNHFHDCIVGSDSIVNEEIFSRLVEGQEAIGNSRCEDAKNIVEKINSLLKVPLVQSLLYFSDPVNNQSDYDDAAYAAMEAVMPTICNIDTVTCNKIESVMSPDETPGINATDVRSSLQFVLSHSNSDIDCELVSTGLCDKGVGDLDTDTQVDVDGGSDAPDDLGSDTPDDVITAPPDNINPEDPTPIPFVTSNYVGDRSAIALDVIQIQSAITIDDFEEATQIYIHGRNSKIYNENGIATGELRSISRFSTESYRTMTGDPTYNLFIYGLSDDNQEFMGRPTTAYADTLISNLLFSKIPEAQVAMVAVTIWIQVAHSLHSAHEACRSSISTEKRSGNSERTLQETTDNDPSLFIDEAAAYWMGDNQDAGSSTQGHLLYALTEFIADQFEPSSDSESAINMKIIELFNKAKNHIAISRGCSTSQISHLKLKGIIDELIPLMAVPLLRCLLYHLSKDEFIMVKVYATAVLPLFSACASATYRELKNLLIDDIPVALDPTAVNIKKEYVVAQIQSMYSCLGEACSIVDHEELFILLPLTILTSFISPGVTCDLVGSMQNDGPELDLTSSKCSINSDTTSLAGYKYLADEDMMEKSSLLDIDVRKIEIFLENGMLHFPDSENDIVEIAFDLYLYGQQRDNENDKNSLRRIARSTNRDAVPVFSAFRRYFNGDDYYADTMIIDAFKKQGTFSMATIDQRNRFISFALRYMVTFMAVLEKIYLALKSCSNEETREKGANDLDIAIAYYMGSLEGVYDGGSYDGSLIHMLANRMCVHFDTCSDKNNAVVNERIISLVYASQGELESGACASMERTVKEIENALIVPLMQGIIFSARGNELHYRKKSAQEFYPEGYALAQAILPVIAEADQSAATNIKNVMVVSFPNGGDDAQSNDSAKVYRAMKSAVSKMEGMDCSLIGSLGGVGFCAGGDEDSYAALNSASGSPYYLVALIIAASGVLLIYI</sequence>
<keyword evidence="2" id="KW-1133">Transmembrane helix</keyword>
<keyword evidence="2" id="KW-0472">Membrane</keyword>
<evidence type="ECO:0000256" key="2">
    <source>
        <dbReference type="SAM" id="Phobius"/>
    </source>
</evidence>
<gene>
    <name evidence="4" type="ORF">ACHAXA_011749</name>
</gene>
<protein>
    <submittedName>
        <fullName evidence="4">Uncharacterized protein</fullName>
    </submittedName>
</protein>
<dbReference type="Proteomes" id="UP001530377">
    <property type="component" value="Unassembled WGS sequence"/>
</dbReference>
<keyword evidence="2" id="KW-0812">Transmembrane</keyword>
<dbReference type="InterPro" id="IPR011643">
    <property type="entry name" value="HCR1"/>
</dbReference>
<feature type="region of interest" description="Disordered" evidence="1">
    <location>
        <begin position="2308"/>
        <end position="2332"/>
    </location>
</feature>
<comment type="caution">
    <text evidence="4">The sequence shown here is derived from an EMBL/GenBank/DDBJ whole genome shotgun (WGS) entry which is preliminary data.</text>
</comment>
<accession>A0ABD3RXK3</accession>
<dbReference type="Pfam" id="PF07692">
    <property type="entry name" value="Fea1"/>
    <property type="match status" value="1"/>
</dbReference>
<evidence type="ECO:0000313" key="5">
    <source>
        <dbReference type="Proteomes" id="UP001530377"/>
    </source>
</evidence>
<organism evidence="4 5">
    <name type="scientific">Cyclostephanos tholiformis</name>
    <dbReference type="NCBI Taxonomy" id="382380"/>
    <lineage>
        <taxon>Eukaryota</taxon>
        <taxon>Sar</taxon>
        <taxon>Stramenopiles</taxon>
        <taxon>Ochrophyta</taxon>
        <taxon>Bacillariophyta</taxon>
        <taxon>Coscinodiscophyceae</taxon>
        <taxon>Thalassiosirophycidae</taxon>
        <taxon>Stephanodiscales</taxon>
        <taxon>Stephanodiscaceae</taxon>
        <taxon>Cyclostephanos</taxon>
    </lineage>
</organism>
<evidence type="ECO:0000256" key="1">
    <source>
        <dbReference type="SAM" id="MobiDB-lite"/>
    </source>
</evidence>
<feature type="chain" id="PRO_5044750017" evidence="3">
    <location>
        <begin position="44"/>
        <end position="3120"/>
    </location>
</feature>
<feature type="compositionally biased region" description="Acidic residues" evidence="1">
    <location>
        <begin position="2323"/>
        <end position="2332"/>
    </location>
</feature>
<evidence type="ECO:0000256" key="3">
    <source>
        <dbReference type="SAM" id="SignalP"/>
    </source>
</evidence>
<evidence type="ECO:0000313" key="4">
    <source>
        <dbReference type="EMBL" id="KAL3816961.1"/>
    </source>
</evidence>
<feature type="transmembrane region" description="Helical" evidence="2">
    <location>
        <begin position="3101"/>
        <end position="3119"/>
    </location>
</feature>
<keyword evidence="5" id="KW-1185">Reference proteome</keyword>
<keyword evidence="3" id="KW-0732">Signal</keyword>
<name>A0ABD3RXK3_9STRA</name>
<proteinExistence type="predicted"/>
<feature type="signal peptide" evidence="3">
    <location>
        <begin position="1"/>
        <end position="43"/>
    </location>
</feature>
<dbReference type="EMBL" id="JALLPB020000123">
    <property type="protein sequence ID" value="KAL3816961.1"/>
    <property type="molecule type" value="Genomic_DNA"/>
</dbReference>